<dbReference type="PANTHER" id="PTHR47022">
    <property type="entry name" value="BTB AND MATH DOMAIN-CONTAINING PROTEIN 36-RELATED"/>
    <property type="match status" value="1"/>
</dbReference>
<dbReference type="GO" id="GO:0008270">
    <property type="term" value="F:zinc ion binding"/>
    <property type="evidence" value="ECO:0007669"/>
    <property type="project" value="UniProtKB-KW"/>
</dbReference>
<dbReference type="Proteomes" id="UP000838412">
    <property type="component" value="Chromosome 18"/>
</dbReference>
<dbReference type="SUPFAM" id="SSF49599">
    <property type="entry name" value="TRAF domain-like"/>
    <property type="match status" value="2"/>
</dbReference>
<evidence type="ECO:0000259" key="8">
    <source>
        <dbReference type="PROSITE" id="PS50089"/>
    </source>
</evidence>
<dbReference type="Pfam" id="PF00097">
    <property type="entry name" value="zf-C3HC4"/>
    <property type="match status" value="1"/>
</dbReference>
<feature type="domain" description="MATH" evidence="10">
    <location>
        <begin position="559"/>
        <end position="685"/>
    </location>
</feature>
<dbReference type="InterPro" id="IPR008974">
    <property type="entry name" value="TRAF-like"/>
</dbReference>
<gene>
    <name evidence="11" type="primary">USP7</name>
    <name evidence="11" type="ORF">BLAG_LOCUS11277</name>
</gene>
<feature type="domain" description="B box-type" evidence="9">
    <location>
        <begin position="178"/>
        <end position="219"/>
    </location>
</feature>
<dbReference type="CDD" id="cd19757">
    <property type="entry name" value="Bbox1"/>
    <property type="match status" value="1"/>
</dbReference>
<comment type="subcellular location">
    <subcellularLocation>
        <location evidence="1">Cytoplasm</location>
    </subcellularLocation>
</comment>
<dbReference type="PROSITE" id="PS50119">
    <property type="entry name" value="ZF_BBOX"/>
    <property type="match status" value="2"/>
</dbReference>
<dbReference type="InterPro" id="IPR013083">
    <property type="entry name" value="Znf_RING/FYVE/PHD"/>
</dbReference>
<evidence type="ECO:0000256" key="5">
    <source>
        <dbReference type="ARBA" id="ARBA00022833"/>
    </source>
</evidence>
<dbReference type="InterPro" id="IPR018957">
    <property type="entry name" value="Znf_C3HC4_RING-type"/>
</dbReference>
<evidence type="ECO:0000256" key="2">
    <source>
        <dbReference type="ARBA" id="ARBA00022490"/>
    </source>
</evidence>
<dbReference type="Gene3D" id="4.10.830.40">
    <property type="match status" value="1"/>
</dbReference>
<feature type="domain" description="B box-type" evidence="9">
    <location>
        <begin position="115"/>
        <end position="161"/>
    </location>
</feature>
<dbReference type="FunFam" id="2.60.210.10:FF:000006">
    <property type="entry name" value="Ubiquitin carboxyl-terminal hydrolase 7"/>
    <property type="match status" value="1"/>
</dbReference>
<organism evidence="11 12">
    <name type="scientific">Branchiostoma lanceolatum</name>
    <name type="common">Common lancelet</name>
    <name type="synonym">Amphioxus lanceolatum</name>
    <dbReference type="NCBI Taxonomy" id="7740"/>
    <lineage>
        <taxon>Eukaryota</taxon>
        <taxon>Metazoa</taxon>
        <taxon>Chordata</taxon>
        <taxon>Cephalochordata</taxon>
        <taxon>Leptocardii</taxon>
        <taxon>Amphioxiformes</taxon>
        <taxon>Branchiostomatidae</taxon>
        <taxon>Branchiostoma</taxon>
    </lineage>
</organism>
<dbReference type="SMART" id="SM00061">
    <property type="entry name" value="MATH"/>
    <property type="match status" value="2"/>
</dbReference>
<feature type="coiled-coil region" evidence="7">
    <location>
        <begin position="227"/>
        <end position="254"/>
    </location>
</feature>
<dbReference type="PROSITE" id="PS00518">
    <property type="entry name" value="ZF_RING_1"/>
    <property type="match status" value="1"/>
</dbReference>
<dbReference type="SUPFAM" id="SSF57850">
    <property type="entry name" value="RING/U-box"/>
    <property type="match status" value="1"/>
</dbReference>
<dbReference type="FunFam" id="3.30.40.10:FF:000362">
    <property type="entry name" value="E3 ubiquitin-protein ligase TRIM56"/>
    <property type="match status" value="1"/>
</dbReference>
<dbReference type="Pfam" id="PF00643">
    <property type="entry name" value="zf-B_box"/>
    <property type="match status" value="1"/>
</dbReference>
<dbReference type="PROSITE" id="PS50144">
    <property type="entry name" value="MATH"/>
    <property type="match status" value="2"/>
</dbReference>
<keyword evidence="4 6" id="KW-0863">Zinc-finger</keyword>
<keyword evidence="5" id="KW-0862">Zinc</keyword>
<keyword evidence="12" id="KW-1185">Reference proteome</keyword>
<dbReference type="PROSITE" id="PS50089">
    <property type="entry name" value="ZF_RING_2"/>
    <property type="match status" value="1"/>
</dbReference>
<dbReference type="Gene3D" id="3.30.40.10">
    <property type="entry name" value="Zinc/RING finger domain, C3HC4 (zinc finger)"/>
    <property type="match status" value="1"/>
</dbReference>
<evidence type="ECO:0000256" key="7">
    <source>
        <dbReference type="SAM" id="Coils"/>
    </source>
</evidence>
<evidence type="ECO:0000256" key="6">
    <source>
        <dbReference type="PROSITE-ProRule" id="PRU00024"/>
    </source>
</evidence>
<dbReference type="EMBL" id="OV696703">
    <property type="protein sequence ID" value="CAH1250616.1"/>
    <property type="molecule type" value="Genomic_DNA"/>
</dbReference>
<dbReference type="Gene3D" id="3.30.160.60">
    <property type="entry name" value="Classic Zinc Finger"/>
    <property type="match status" value="1"/>
</dbReference>
<dbReference type="GO" id="GO:0005737">
    <property type="term" value="C:cytoplasm"/>
    <property type="evidence" value="ECO:0007669"/>
    <property type="project" value="UniProtKB-SubCell"/>
</dbReference>
<proteinExistence type="predicted"/>
<evidence type="ECO:0000256" key="4">
    <source>
        <dbReference type="ARBA" id="ARBA00022771"/>
    </source>
</evidence>
<keyword evidence="3" id="KW-0479">Metal-binding</keyword>
<feature type="domain" description="RING-type" evidence="8">
    <location>
        <begin position="35"/>
        <end position="78"/>
    </location>
</feature>
<dbReference type="PANTHER" id="PTHR47022:SF1">
    <property type="entry name" value="BTB AND MATH DOMAIN-CONTAINING PROTEIN 36-RELATED"/>
    <property type="match status" value="1"/>
</dbReference>
<evidence type="ECO:0000259" key="9">
    <source>
        <dbReference type="PROSITE" id="PS50119"/>
    </source>
</evidence>
<dbReference type="InterPro" id="IPR017907">
    <property type="entry name" value="Znf_RING_CS"/>
</dbReference>
<feature type="domain" description="MATH" evidence="10">
    <location>
        <begin position="405"/>
        <end position="528"/>
    </location>
</feature>
<dbReference type="AlphaFoldDB" id="A0A8K0EJ10"/>
<evidence type="ECO:0000256" key="1">
    <source>
        <dbReference type="ARBA" id="ARBA00004496"/>
    </source>
</evidence>
<name>A0A8K0EJ10_BRALA</name>
<evidence type="ECO:0000256" key="3">
    <source>
        <dbReference type="ARBA" id="ARBA00022723"/>
    </source>
</evidence>
<dbReference type="Pfam" id="PF22486">
    <property type="entry name" value="MATH_2"/>
    <property type="match status" value="2"/>
</dbReference>
<keyword evidence="2" id="KW-0963">Cytoplasm</keyword>
<evidence type="ECO:0000259" key="10">
    <source>
        <dbReference type="PROSITE" id="PS50144"/>
    </source>
</evidence>
<dbReference type="SMART" id="SM00336">
    <property type="entry name" value="BBOX"/>
    <property type="match status" value="2"/>
</dbReference>
<dbReference type="OrthoDB" id="289038at2759"/>
<dbReference type="InterPro" id="IPR000315">
    <property type="entry name" value="Znf_B-box"/>
</dbReference>
<protein>
    <submittedName>
        <fullName evidence="11">USP7 protein</fullName>
    </submittedName>
</protein>
<dbReference type="InterPro" id="IPR001841">
    <property type="entry name" value="Znf_RING"/>
</dbReference>
<dbReference type="SMART" id="SM00184">
    <property type="entry name" value="RING"/>
    <property type="match status" value="1"/>
</dbReference>
<keyword evidence="7" id="KW-0175">Coiled coil</keyword>
<dbReference type="Gene3D" id="2.60.210.10">
    <property type="entry name" value="Apoptosis, Tumor Necrosis Factor Receptor Associated Protein 2, Chain A"/>
    <property type="match status" value="2"/>
</dbReference>
<dbReference type="SUPFAM" id="SSF57845">
    <property type="entry name" value="B-box zinc-binding domain"/>
    <property type="match status" value="1"/>
</dbReference>
<evidence type="ECO:0000313" key="12">
    <source>
        <dbReference type="Proteomes" id="UP000838412"/>
    </source>
</evidence>
<accession>A0A8K0EJ10</accession>
<dbReference type="InterPro" id="IPR002083">
    <property type="entry name" value="MATH/TRAF_dom"/>
</dbReference>
<dbReference type="FunFam" id="3.30.160.60:FF:002885">
    <property type="entry name" value="Uncharacterized protein"/>
    <property type="match status" value="1"/>
</dbReference>
<evidence type="ECO:0000313" key="11">
    <source>
        <dbReference type="EMBL" id="CAH1250616.1"/>
    </source>
</evidence>
<reference evidence="11" key="1">
    <citation type="submission" date="2022-01" db="EMBL/GenBank/DDBJ databases">
        <authorList>
            <person name="Braso-Vives M."/>
        </authorList>
    </citation>
    <scope>NUCLEOTIDE SEQUENCE</scope>
</reference>
<sequence>MPKRKSSNLTKGSKSKEETKADAILGEISGDFLECPICLEPLKDPKILPCLHTFCEGCLKKFVAQDKVKNKFQCPTCRTETVLPKGGVASFKSNFFVQSLSDTVQAHKSLVSKEDDKVQCDNCEEEGANHGCVPCEEFFCDECICAHRRGKRTRSHEVIGAVDLKEQLITKTGSLKSKSLPICPKHDDEKMKFYCETCKHPICRDCTVLQHKNHQYGYLADTVCNIRAEIKNKLEAARQKITEYQDKASAVAKKQAELDTRRKKAAVDINAAAKEEIKYLTSLVRRKQTELKERLASITADRSKQLSSISDSVGSTLDGLSSTVDFSEKVIEHGSDFDVMNAYSDVTARLQSLLEGSTPDIPDDISHVMFELKTGKKNKFVVLGNNNDEEIQDDDMAEEEKSRAEATFRFTVDNFSNVNERKLSPAVFIRNLPWKIFIQPGHKPDNKSLGVYLHCDADFDSLLSCRASAELRLIPQKNDVQTYKRNISIVFYSNEKNWGYRDFMPWHEVCDPQKGYIKDDKIILEAYVKADAPRGMKEIILGNIFSEEMQAKEMELQTEETFRFTVENVSKLMGKKLSRTVFICNLPWKIVADPDSDAQWPDNKNLSVYLQCDADSNSFWACCTSVELRLIPQKNGVQAHKQKFDHVFHSNENKWGFPEFMLWDEVCDPQKGYIKDDKIILEASLKAGAACAMV</sequence>
<dbReference type="CDD" id="cd16579">
    <property type="entry name" value="RING-HC_PML_C-V"/>
    <property type="match status" value="1"/>
</dbReference>